<comment type="caution">
    <text evidence="15">The sequence shown here is derived from an EMBL/GenBank/DDBJ whole genome shotgun (WGS) entry which is preliminary data.</text>
</comment>
<dbReference type="InterPro" id="IPR011990">
    <property type="entry name" value="TPR-like_helical_dom_sf"/>
</dbReference>
<organism evidence="15 16">
    <name type="scientific">Tigriopus californicus</name>
    <name type="common">Marine copepod</name>
    <dbReference type="NCBI Taxonomy" id="6832"/>
    <lineage>
        <taxon>Eukaryota</taxon>
        <taxon>Metazoa</taxon>
        <taxon>Ecdysozoa</taxon>
        <taxon>Arthropoda</taxon>
        <taxon>Crustacea</taxon>
        <taxon>Multicrustacea</taxon>
        <taxon>Hexanauplia</taxon>
        <taxon>Copepoda</taxon>
        <taxon>Harpacticoida</taxon>
        <taxon>Harpacticidae</taxon>
        <taxon>Tigriopus</taxon>
    </lineage>
</organism>
<keyword evidence="7 10" id="KW-0040">ANK repeat</keyword>
<evidence type="ECO:0000256" key="1">
    <source>
        <dbReference type="ARBA" id="ARBA00022553"/>
    </source>
</evidence>
<feature type="compositionally biased region" description="Polar residues" evidence="13">
    <location>
        <begin position="131"/>
        <end position="141"/>
    </location>
</feature>
<dbReference type="PANTHER" id="PTHR24166">
    <property type="entry name" value="ROLLING PEBBLES, ISOFORM B"/>
    <property type="match status" value="1"/>
</dbReference>
<dbReference type="Pfam" id="PF25521">
    <property type="entry name" value="WHD_TANC1"/>
    <property type="match status" value="1"/>
</dbReference>
<dbReference type="InterPro" id="IPR036770">
    <property type="entry name" value="Ankyrin_rpt-contain_sf"/>
</dbReference>
<feature type="repeat" description="ANK" evidence="10">
    <location>
        <begin position="946"/>
        <end position="978"/>
    </location>
</feature>
<dbReference type="InterPro" id="IPR001841">
    <property type="entry name" value="Znf_RING"/>
</dbReference>
<accession>A0A553NU87</accession>
<evidence type="ECO:0000256" key="5">
    <source>
        <dbReference type="ARBA" id="ARBA00022833"/>
    </source>
</evidence>
<feature type="region of interest" description="Disordered" evidence="13">
    <location>
        <begin position="294"/>
        <end position="341"/>
    </location>
</feature>
<evidence type="ECO:0000256" key="8">
    <source>
        <dbReference type="ARBA" id="ARBA00034110"/>
    </source>
</evidence>
<feature type="compositionally biased region" description="Polar residues" evidence="13">
    <location>
        <begin position="227"/>
        <end position="237"/>
    </location>
</feature>
<feature type="region of interest" description="Disordered" evidence="13">
    <location>
        <begin position="100"/>
        <end position="153"/>
    </location>
</feature>
<dbReference type="SUPFAM" id="SSF48403">
    <property type="entry name" value="Ankyrin repeat"/>
    <property type="match status" value="1"/>
</dbReference>
<dbReference type="Gene3D" id="1.25.40.20">
    <property type="entry name" value="Ankyrin repeat-containing domain"/>
    <property type="match status" value="3"/>
</dbReference>
<keyword evidence="3 11" id="KW-0479">Metal-binding</keyword>
<sequence>MSSESPSRSNGHHPIRGSGPQELCPSCQMPFDKGKKRRLVDTCGHQRCYSCMFKRQECPVCFGQGSSPAKLQKSGSGSRLLGANHPDFYPNSPSLSIASSNNRFGAGSSGGFGNSRSRTQSPSLHGPVPNRHQNGIQSNLTIHGDHSGGIGVNRRFVPSPKLFRSPWLQHQRRSHLLSDGKDVVNGNGKPSGSGAVSSLPLSPLDSRRSASGKGCNSIEPSSHSRESGFQSATSLTSLEKVGHEHSPVSTLDGLETGGNDGAMMMREGGPMGVPVGGSQLSADSMVSLISGLSDSASNPLGSRRHSLTTLKQQNGEDGGSRRSVVRRSARFSHQNRHQPTHSLISEELRSVTEDAPLPQLRQLYWTLKPLFFEVPSSEAVPIFTGRHWLYREIVDHITSDLPTNRGVVITGHPGTGKTSVILQLVEHSCFGREEGNVQDDPNRFDQISMIESIYGQSQLSTNLGQPHSQPKSMKLLASQIVAYHFCQSDNAPTCLVAEFIHSLAAQMSQAPQLTPYYQLVNSDPNLQNILSLPGCVSDPSGSFVQGIMEPLHALRRLGRLSSDTCLIVIDGLCDAEIHRPDHGHTLASFLSKHLEHFPDWLKIVCTVRTGMQDITKSLPFQRISLDKTDVDERLNKDMTDYISLRISRSASIQTNITPISAKLEGTPQERITLFLVQVAHGCFLYVKMVLELIERGHLVIKSSSFNVLPLSLSEIFLLEFNLKFSSLRSFEKVQDILATALASLVPLTPQDLYNSVNALHCSSSIQWGEFLMRFSSLATFLLRRADDTVMFFHPTFKDWLIKRREFDPKKFLVDPRMGHAAIAFRMCRGDTSLGPDKTLELGHHILKAHIYKDKREEVDIPPRDLQAMWVAMTTEDVSIALGAVRNVSSPNVKVSRLLLLAGASPDHISDYLTNAPLVSVFANQGYLDMVALLIEFGADINAINSNGMTALMFAAKQGHLDIVRLLFQHGAVINLIDKTEMSALVFAAKSGHLNTISFLVSCDWVTDSVNDLGLAEAAQQAMVISAEKGHEQVLEFLLDMAEVKINHSDTLTGNTALCAAASCGQRRCVEILLRRGAKVALSNLKESSPLHLAIGGGHWEVTELLLKEGANLEQADSLGRTPLMISALEGHTGLLELLISKHALIEAHDNDGLSALGWACLKARTQAVVSLLDQGADVNHADKTGRTPLDLAAYKGEPEVVQLLLDRGGVMEHVDIHGMRPLDRAISAGHKPVVECFLKKGAKLGPATWSLAANKQDILMILLNKLLEDGNTLYRKNRFDEAAHRYQYALRRLPTQSKADTLQTFDQLKIHLLLNLSRCKRKMGDFPDAIQKATDVILFRPNCLEAYQARARAYRENEEYEEAITDLTEALKISPQNREIHKFIIKVKEELKENQKEKNNNLNRPQYPIGMDQKDGIKFVDDSSSVTTNNE</sequence>
<keyword evidence="4 12" id="KW-0802">TPR repeat</keyword>
<dbReference type="InterPro" id="IPR019734">
    <property type="entry name" value="TPR_rpt"/>
</dbReference>
<keyword evidence="6" id="KW-0770">Synapse</keyword>
<feature type="repeat" description="ANK" evidence="10">
    <location>
        <begin position="1052"/>
        <end position="1084"/>
    </location>
</feature>
<dbReference type="InterPro" id="IPR050889">
    <property type="entry name" value="Dendritic_Spine_Reg/Scaffold"/>
</dbReference>
<evidence type="ECO:0000256" key="7">
    <source>
        <dbReference type="ARBA" id="ARBA00023043"/>
    </source>
</evidence>
<dbReference type="Pfam" id="PF07719">
    <property type="entry name" value="TPR_2"/>
    <property type="match status" value="1"/>
</dbReference>
<comment type="similarity">
    <text evidence="9">Belongs to the TANC family.</text>
</comment>
<keyword evidence="3 11" id="KW-0863">Zinc-finger</keyword>
<dbReference type="InterPro" id="IPR027417">
    <property type="entry name" value="P-loop_NTPase"/>
</dbReference>
<dbReference type="Pfam" id="PF12796">
    <property type="entry name" value="Ank_2"/>
    <property type="match status" value="3"/>
</dbReference>
<feature type="compositionally biased region" description="Basic and acidic residues" evidence="13">
    <location>
        <begin position="1412"/>
        <end position="1421"/>
    </location>
</feature>
<dbReference type="PROSITE" id="PS50005">
    <property type="entry name" value="TPR"/>
    <property type="match status" value="1"/>
</dbReference>
<protein>
    <recommendedName>
        <fullName evidence="14">RING-type domain-containing protein</fullName>
    </recommendedName>
</protein>
<keyword evidence="16" id="KW-1185">Reference proteome</keyword>
<dbReference type="InterPro" id="IPR013105">
    <property type="entry name" value="TPR_2"/>
</dbReference>
<evidence type="ECO:0000256" key="11">
    <source>
        <dbReference type="PROSITE-ProRule" id="PRU00175"/>
    </source>
</evidence>
<evidence type="ECO:0000256" key="3">
    <source>
        <dbReference type="ARBA" id="ARBA00022771"/>
    </source>
</evidence>
<dbReference type="PROSITE" id="PS50089">
    <property type="entry name" value="ZF_RING_2"/>
    <property type="match status" value="1"/>
</dbReference>
<evidence type="ECO:0000256" key="10">
    <source>
        <dbReference type="PROSITE-ProRule" id="PRU00023"/>
    </source>
</evidence>
<feature type="domain" description="RING-type" evidence="14">
    <location>
        <begin position="24"/>
        <end position="61"/>
    </location>
</feature>
<reference evidence="15 16" key="1">
    <citation type="journal article" date="2018" name="Nat. Ecol. Evol.">
        <title>Genomic signatures of mitonuclear coevolution across populations of Tigriopus californicus.</title>
        <authorList>
            <person name="Barreto F.S."/>
            <person name="Watson E.T."/>
            <person name="Lima T.G."/>
            <person name="Willett C.S."/>
            <person name="Edmands S."/>
            <person name="Li W."/>
            <person name="Burton R.S."/>
        </authorList>
    </citation>
    <scope>NUCLEOTIDE SEQUENCE [LARGE SCALE GENOMIC DNA]</scope>
    <source>
        <strain evidence="15 16">San Diego</strain>
    </source>
</reference>
<dbReference type="Pfam" id="PF25520">
    <property type="entry name" value="AAA_lid_TANC1"/>
    <property type="match status" value="1"/>
</dbReference>
<dbReference type="STRING" id="6832.A0A553NU87"/>
<dbReference type="InterPro" id="IPR058056">
    <property type="entry name" value="WH_TANC1/2"/>
</dbReference>
<evidence type="ECO:0000256" key="2">
    <source>
        <dbReference type="ARBA" id="ARBA00022737"/>
    </source>
</evidence>
<evidence type="ECO:0000256" key="12">
    <source>
        <dbReference type="PROSITE-ProRule" id="PRU00339"/>
    </source>
</evidence>
<proteinExistence type="inferred from homology"/>
<feature type="repeat" description="ANK" evidence="10">
    <location>
        <begin position="1151"/>
        <end position="1183"/>
    </location>
</feature>
<dbReference type="GO" id="GO:0008270">
    <property type="term" value="F:zinc ion binding"/>
    <property type="evidence" value="ECO:0007669"/>
    <property type="project" value="UniProtKB-KW"/>
</dbReference>
<dbReference type="OMA" id="SCSKFPG"/>
<dbReference type="SUPFAM" id="SSF52540">
    <property type="entry name" value="P-loop containing nucleoside triphosphate hydrolases"/>
    <property type="match status" value="1"/>
</dbReference>
<dbReference type="PROSITE" id="PS50293">
    <property type="entry name" value="TPR_REGION"/>
    <property type="match status" value="1"/>
</dbReference>
<evidence type="ECO:0000259" key="14">
    <source>
        <dbReference type="PROSITE" id="PS50089"/>
    </source>
</evidence>
<dbReference type="SUPFAM" id="SSF48452">
    <property type="entry name" value="TPR-like"/>
    <property type="match status" value="1"/>
</dbReference>
<dbReference type="SMART" id="SM00028">
    <property type="entry name" value="TPR"/>
    <property type="match status" value="3"/>
</dbReference>
<evidence type="ECO:0000313" key="16">
    <source>
        <dbReference type="Proteomes" id="UP000318571"/>
    </source>
</evidence>
<dbReference type="SMART" id="SM00248">
    <property type="entry name" value="ANK"/>
    <property type="match status" value="10"/>
</dbReference>
<dbReference type="InterPro" id="IPR002110">
    <property type="entry name" value="Ankyrin_rpt"/>
</dbReference>
<feature type="region of interest" description="Disordered" evidence="13">
    <location>
        <begin position="1394"/>
        <end position="1431"/>
    </location>
</feature>
<feature type="compositionally biased region" description="Basic residues" evidence="13">
    <location>
        <begin position="323"/>
        <end position="339"/>
    </location>
</feature>
<evidence type="ECO:0000256" key="6">
    <source>
        <dbReference type="ARBA" id="ARBA00023018"/>
    </source>
</evidence>
<feature type="repeat" description="ANK" evidence="10">
    <location>
        <begin position="1085"/>
        <end position="1117"/>
    </location>
</feature>
<dbReference type="Gene3D" id="3.40.50.300">
    <property type="entry name" value="P-loop containing nucleotide triphosphate hydrolases"/>
    <property type="match status" value="1"/>
</dbReference>
<dbReference type="PANTHER" id="PTHR24166:SF55">
    <property type="entry name" value="ROLLING PEBBLES, ISOFORM B"/>
    <property type="match status" value="1"/>
</dbReference>
<dbReference type="Proteomes" id="UP000318571">
    <property type="component" value="Chromosome 1"/>
</dbReference>
<dbReference type="Pfam" id="PF00023">
    <property type="entry name" value="Ank"/>
    <property type="match status" value="1"/>
</dbReference>
<evidence type="ECO:0000256" key="4">
    <source>
        <dbReference type="ARBA" id="ARBA00022803"/>
    </source>
</evidence>
<feature type="repeat" description="ANK" evidence="10">
    <location>
        <begin position="1118"/>
        <end position="1150"/>
    </location>
</feature>
<feature type="compositionally biased region" description="Polar residues" evidence="13">
    <location>
        <begin position="1422"/>
        <end position="1431"/>
    </location>
</feature>
<dbReference type="PROSITE" id="PS50088">
    <property type="entry name" value="ANK_REPEAT"/>
    <property type="match status" value="6"/>
</dbReference>
<dbReference type="Gene3D" id="1.25.40.10">
    <property type="entry name" value="Tetratricopeptide repeat domain"/>
    <property type="match status" value="1"/>
</dbReference>
<keyword evidence="5" id="KW-0862">Zinc</keyword>
<dbReference type="EMBL" id="VCGU01000010">
    <property type="protein sequence ID" value="TRY68997.1"/>
    <property type="molecule type" value="Genomic_DNA"/>
</dbReference>
<dbReference type="PROSITE" id="PS50297">
    <property type="entry name" value="ANK_REP_REGION"/>
    <property type="match status" value="6"/>
</dbReference>
<feature type="region of interest" description="Disordered" evidence="13">
    <location>
        <begin position="178"/>
        <end position="279"/>
    </location>
</feature>
<comment type="subcellular location">
    <subcellularLocation>
        <location evidence="8">Postsynapse</location>
    </subcellularLocation>
</comment>
<evidence type="ECO:0000313" key="15">
    <source>
        <dbReference type="EMBL" id="TRY68997.1"/>
    </source>
</evidence>
<dbReference type="InterPro" id="IPR058018">
    <property type="entry name" value="AAA_lid_TANC1/2"/>
</dbReference>
<evidence type="ECO:0000256" key="9">
    <source>
        <dbReference type="ARBA" id="ARBA00038259"/>
    </source>
</evidence>
<feature type="repeat" description="TPR" evidence="12">
    <location>
        <begin position="1344"/>
        <end position="1377"/>
    </location>
</feature>
<feature type="repeat" description="ANK" evidence="10">
    <location>
        <begin position="1184"/>
        <end position="1216"/>
    </location>
</feature>
<gene>
    <name evidence="15" type="ORF">TCAL_04116</name>
</gene>
<dbReference type="GO" id="GO:0098794">
    <property type="term" value="C:postsynapse"/>
    <property type="evidence" value="ECO:0007669"/>
    <property type="project" value="UniProtKB-SubCell"/>
</dbReference>
<keyword evidence="1" id="KW-0597">Phosphoprotein</keyword>
<evidence type="ECO:0000256" key="13">
    <source>
        <dbReference type="SAM" id="MobiDB-lite"/>
    </source>
</evidence>
<keyword evidence="2" id="KW-0677">Repeat</keyword>
<name>A0A553NU87_TIGCA</name>